<accession>A0A0K6I959</accession>
<evidence type="ECO:0000256" key="2">
    <source>
        <dbReference type="ARBA" id="ARBA00006555"/>
    </source>
</evidence>
<name>A0A0K6I959_9BURK</name>
<dbReference type="Pfam" id="PF03544">
    <property type="entry name" value="TonB_C"/>
    <property type="match status" value="1"/>
</dbReference>
<dbReference type="PROSITE" id="PS52015">
    <property type="entry name" value="TONB_CTD"/>
    <property type="match status" value="1"/>
</dbReference>
<evidence type="ECO:0000256" key="3">
    <source>
        <dbReference type="ARBA" id="ARBA00022448"/>
    </source>
</evidence>
<evidence type="ECO:0000256" key="9">
    <source>
        <dbReference type="ARBA" id="ARBA00023136"/>
    </source>
</evidence>
<organism evidence="13 14">
    <name type="scientific">Thiomonas bhubaneswarensis</name>
    <dbReference type="NCBI Taxonomy" id="339866"/>
    <lineage>
        <taxon>Bacteria</taxon>
        <taxon>Pseudomonadati</taxon>
        <taxon>Pseudomonadota</taxon>
        <taxon>Betaproteobacteria</taxon>
        <taxon>Burkholderiales</taxon>
        <taxon>Thiomonas</taxon>
    </lineage>
</organism>
<sequence>MNTITAPALAPRPFPLLALALGVLLAHALFLAWLLFTPPPPPDKPEQRLEWVSLIKPPPRTEPTQAPQLPTPQPPPARPTPRPAPTRPEAHRSPVHRAEPAKPAPRVATQEPVAPTAPTKAAAPTTMPTAAAPTPHPAPASPKAPTPETLEAAHATAHPATAASAPTVAPPVVETAASYQADYLDNPPPTYPQLSRQLGEEGTALLKVQVGSDGRPLQIRLLSSTGFPRLDEAAEAAVAKWRFVAATRNGQSITSWVLVPVKFRILN</sequence>
<keyword evidence="9 11" id="KW-0472">Membrane</keyword>
<dbReference type="OrthoDB" id="9792439at2"/>
<feature type="compositionally biased region" description="Low complexity" evidence="10">
    <location>
        <begin position="146"/>
        <end position="169"/>
    </location>
</feature>
<comment type="similarity">
    <text evidence="2">Belongs to the TonB family.</text>
</comment>
<keyword evidence="6 11" id="KW-0812">Transmembrane</keyword>
<evidence type="ECO:0000256" key="4">
    <source>
        <dbReference type="ARBA" id="ARBA00022475"/>
    </source>
</evidence>
<protein>
    <submittedName>
        <fullName evidence="13">Outer membrane transport energization protein TonB (TC 2.C.1.1.1)</fullName>
    </submittedName>
</protein>
<dbReference type="InterPro" id="IPR006260">
    <property type="entry name" value="TonB/TolA_C"/>
</dbReference>
<keyword evidence="7" id="KW-0653">Protein transport</keyword>
<keyword evidence="8 11" id="KW-1133">Transmembrane helix</keyword>
<evidence type="ECO:0000256" key="8">
    <source>
        <dbReference type="ARBA" id="ARBA00022989"/>
    </source>
</evidence>
<evidence type="ECO:0000256" key="10">
    <source>
        <dbReference type="SAM" id="MobiDB-lite"/>
    </source>
</evidence>
<dbReference type="SUPFAM" id="SSF74653">
    <property type="entry name" value="TolA/TonB C-terminal domain"/>
    <property type="match status" value="1"/>
</dbReference>
<dbReference type="RefSeq" id="WP_055451433.1">
    <property type="nucleotide sequence ID" value="NZ_CYHF01000010.1"/>
</dbReference>
<proteinExistence type="inferred from homology"/>
<feature type="compositionally biased region" description="Pro residues" evidence="10">
    <location>
        <begin position="134"/>
        <end position="145"/>
    </location>
</feature>
<evidence type="ECO:0000259" key="12">
    <source>
        <dbReference type="PROSITE" id="PS52015"/>
    </source>
</evidence>
<feature type="transmembrane region" description="Helical" evidence="11">
    <location>
        <begin position="16"/>
        <end position="36"/>
    </location>
</feature>
<keyword evidence="14" id="KW-1185">Reference proteome</keyword>
<dbReference type="InterPro" id="IPR037682">
    <property type="entry name" value="TonB_C"/>
</dbReference>
<dbReference type="PRINTS" id="PR01217">
    <property type="entry name" value="PRICHEXTENSN"/>
</dbReference>
<dbReference type="GO" id="GO:0015031">
    <property type="term" value="P:protein transport"/>
    <property type="evidence" value="ECO:0007669"/>
    <property type="project" value="UniProtKB-KW"/>
</dbReference>
<dbReference type="EMBL" id="CYHF01000010">
    <property type="protein sequence ID" value="CUA99646.1"/>
    <property type="molecule type" value="Genomic_DNA"/>
</dbReference>
<evidence type="ECO:0000256" key="5">
    <source>
        <dbReference type="ARBA" id="ARBA00022519"/>
    </source>
</evidence>
<evidence type="ECO:0000256" key="1">
    <source>
        <dbReference type="ARBA" id="ARBA00004383"/>
    </source>
</evidence>
<dbReference type="STRING" id="339866.GCA_001418255_02589"/>
<keyword evidence="4" id="KW-1003">Cell membrane</keyword>
<dbReference type="GO" id="GO:0055085">
    <property type="term" value="P:transmembrane transport"/>
    <property type="evidence" value="ECO:0007669"/>
    <property type="project" value="InterPro"/>
</dbReference>
<dbReference type="InterPro" id="IPR051045">
    <property type="entry name" value="TonB-dependent_transducer"/>
</dbReference>
<evidence type="ECO:0000256" key="6">
    <source>
        <dbReference type="ARBA" id="ARBA00022692"/>
    </source>
</evidence>
<feature type="domain" description="TonB C-terminal" evidence="12">
    <location>
        <begin position="176"/>
        <end position="267"/>
    </location>
</feature>
<dbReference type="Proteomes" id="UP000183649">
    <property type="component" value="Unassembled WGS sequence"/>
</dbReference>
<dbReference type="NCBIfam" id="TIGR01352">
    <property type="entry name" value="tonB_Cterm"/>
    <property type="match status" value="1"/>
</dbReference>
<keyword evidence="5" id="KW-0997">Cell inner membrane</keyword>
<dbReference type="GO" id="GO:0031992">
    <property type="term" value="F:energy transducer activity"/>
    <property type="evidence" value="ECO:0007669"/>
    <property type="project" value="TreeGrafter"/>
</dbReference>
<dbReference type="PANTHER" id="PTHR33446">
    <property type="entry name" value="PROTEIN TONB-RELATED"/>
    <property type="match status" value="1"/>
</dbReference>
<dbReference type="AlphaFoldDB" id="A0A0K6I959"/>
<feature type="compositionally biased region" description="Low complexity" evidence="10">
    <location>
        <begin position="114"/>
        <end position="133"/>
    </location>
</feature>
<reference evidence="14" key="1">
    <citation type="submission" date="2015-08" db="EMBL/GenBank/DDBJ databases">
        <authorList>
            <person name="Varghese N."/>
        </authorList>
    </citation>
    <scope>NUCLEOTIDE SEQUENCE [LARGE SCALE GENOMIC DNA]</scope>
    <source>
        <strain evidence="14">DSM 18181</strain>
    </source>
</reference>
<gene>
    <name evidence="13" type="ORF">Ga0061069_11028</name>
</gene>
<feature type="region of interest" description="Disordered" evidence="10">
    <location>
        <begin position="55"/>
        <end position="169"/>
    </location>
</feature>
<comment type="subcellular location">
    <subcellularLocation>
        <location evidence="1">Cell inner membrane</location>
        <topology evidence="1">Single-pass membrane protein</topology>
        <orientation evidence="1">Periplasmic side</orientation>
    </subcellularLocation>
</comment>
<evidence type="ECO:0000313" key="14">
    <source>
        <dbReference type="Proteomes" id="UP000183649"/>
    </source>
</evidence>
<dbReference type="Gene3D" id="3.30.1150.10">
    <property type="match status" value="1"/>
</dbReference>
<evidence type="ECO:0000313" key="13">
    <source>
        <dbReference type="EMBL" id="CUA99646.1"/>
    </source>
</evidence>
<feature type="compositionally biased region" description="Basic and acidic residues" evidence="10">
    <location>
        <begin position="88"/>
        <end position="100"/>
    </location>
</feature>
<keyword evidence="3" id="KW-0813">Transport</keyword>
<dbReference type="PANTHER" id="PTHR33446:SF2">
    <property type="entry name" value="PROTEIN TONB"/>
    <property type="match status" value="1"/>
</dbReference>
<feature type="compositionally biased region" description="Pro residues" evidence="10">
    <location>
        <begin position="69"/>
        <end position="86"/>
    </location>
</feature>
<dbReference type="GO" id="GO:0098797">
    <property type="term" value="C:plasma membrane protein complex"/>
    <property type="evidence" value="ECO:0007669"/>
    <property type="project" value="TreeGrafter"/>
</dbReference>
<evidence type="ECO:0000256" key="11">
    <source>
        <dbReference type="SAM" id="Phobius"/>
    </source>
</evidence>
<evidence type="ECO:0000256" key="7">
    <source>
        <dbReference type="ARBA" id="ARBA00022927"/>
    </source>
</evidence>